<feature type="repeat" description="PPR" evidence="2">
    <location>
        <begin position="298"/>
        <end position="328"/>
    </location>
</feature>
<dbReference type="PANTHER" id="PTHR47926:SF347">
    <property type="entry name" value="PENTATRICOPEPTIDE REPEAT-CONTAINING PROTEIN"/>
    <property type="match status" value="1"/>
</dbReference>
<feature type="repeat" description="PPR" evidence="2">
    <location>
        <begin position="85"/>
        <end position="119"/>
    </location>
</feature>
<dbReference type="NCBIfam" id="TIGR00756">
    <property type="entry name" value="PPR"/>
    <property type="match status" value="4"/>
</dbReference>
<dbReference type="Pfam" id="PF20431">
    <property type="entry name" value="E_motif"/>
    <property type="match status" value="1"/>
</dbReference>
<name>A0ABQ8I933_9ROSI</name>
<feature type="repeat" description="PPR" evidence="2">
    <location>
        <begin position="401"/>
        <end position="435"/>
    </location>
</feature>
<accession>A0ABQ8I933</accession>
<evidence type="ECO:0000256" key="2">
    <source>
        <dbReference type="PROSITE-ProRule" id="PRU00708"/>
    </source>
</evidence>
<keyword evidence="4" id="KW-1185">Reference proteome</keyword>
<proteinExistence type="predicted"/>
<dbReference type="EMBL" id="JAFEMO010000003">
    <property type="protein sequence ID" value="KAH7573148.1"/>
    <property type="molecule type" value="Genomic_DNA"/>
</dbReference>
<evidence type="ECO:0008006" key="5">
    <source>
        <dbReference type="Google" id="ProtNLM"/>
    </source>
</evidence>
<dbReference type="SUPFAM" id="SSF48452">
    <property type="entry name" value="TPR-like"/>
    <property type="match status" value="1"/>
</dbReference>
<dbReference type="Proteomes" id="UP000827721">
    <property type="component" value="Unassembled WGS sequence"/>
</dbReference>
<dbReference type="PROSITE" id="PS51375">
    <property type="entry name" value="PPR"/>
    <property type="match status" value="4"/>
</dbReference>
<reference evidence="3 4" key="1">
    <citation type="submission" date="2021-02" db="EMBL/GenBank/DDBJ databases">
        <title>Plant Genome Project.</title>
        <authorList>
            <person name="Zhang R.-G."/>
        </authorList>
    </citation>
    <scope>NUCLEOTIDE SEQUENCE [LARGE SCALE GENOMIC DNA]</scope>
    <source>
        <tissue evidence="3">Leaves</tissue>
    </source>
</reference>
<dbReference type="Pfam" id="PF13041">
    <property type="entry name" value="PPR_2"/>
    <property type="match status" value="2"/>
</dbReference>
<protein>
    <recommendedName>
        <fullName evidence="5">Pentatricopeptide repeat-containing protein</fullName>
    </recommendedName>
</protein>
<organism evidence="3 4">
    <name type="scientific">Xanthoceras sorbifolium</name>
    <dbReference type="NCBI Taxonomy" id="99658"/>
    <lineage>
        <taxon>Eukaryota</taxon>
        <taxon>Viridiplantae</taxon>
        <taxon>Streptophyta</taxon>
        <taxon>Embryophyta</taxon>
        <taxon>Tracheophyta</taxon>
        <taxon>Spermatophyta</taxon>
        <taxon>Magnoliopsida</taxon>
        <taxon>eudicotyledons</taxon>
        <taxon>Gunneridae</taxon>
        <taxon>Pentapetalae</taxon>
        <taxon>rosids</taxon>
        <taxon>malvids</taxon>
        <taxon>Sapindales</taxon>
        <taxon>Sapindaceae</taxon>
        <taxon>Xanthoceroideae</taxon>
        <taxon>Xanthoceras</taxon>
    </lineage>
</organism>
<sequence length="626" mass="69822">MTLFSARSTFSLLTSRNYTSATLLHFLQLSTTHRSLQLTKQSHSLILSLALTQNSFFATKLVTAYALCGHLTQSQLVFNSVQYENVYLYNSLISGYVKNNAYDEALDLFRDMCYSNVSPDDFTLATIAKMCGDVKDLNLGRLIHGKSLKIGFNGDVVVANSLMSMYNRCGKFSETKNLFDEMPQRNTGSWNVLISGYANSGDCSLEMRLWEIVKCMQIDGVKLDGFTVSSLLTLCGVNYDIADKWDYGRELHCYIVRNELDIGLDSEFHLACCLIDMYSKSNNLDVGRRVFDQMKRRNVYAWTAMINGYVQNGAVEEALVLFCEMQERDRIEPNKVSLLSVLPACISLVGLTGGKQIHGFAIRKYLNHDVSLCNALIDMYSKCGSLDSARRVFEDSSFHKDAISWSSMISGYGLHGKGEEAVLLYDKMLLLGGKPDMITIVGVLSACGKSGLINEGLNIYDSVINVYGIKPTTEICACVVDLLGRAGKLDRAFDFIKTMPVEPSPSIWGALVSASVLHGNSKMQDLAYRFLIQLEPENPSNYISISNVYASSKRWDVAAEVRATMKDRGLRKAPGCSWISINDRTHCFYVADKAHPRSKSIYEMLDNLVLMMKGAGYSLEKLDIII</sequence>
<dbReference type="InterPro" id="IPR002885">
    <property type="entry name" value="PPR_rpt"/>
</dbReference>
<feature type="repeat" description="PPR" evidence="2">
    <location>
        <begin position="155"/>
        <end position="189"/>
    </location>
</feature>
<evidence type="ECO:0000313" key="4">
    <source>
        <dbReference type="Proteomes" id="UP000827721"/>
    </source>
</evidence>
<dbReference type="PANTHER" id="PTHR47926">
    <property type="entry name" value="PENTATRICOPEPTIDE REPEAT-CONTAINING PROTEIN"/>
    <property type="match status" value="1"/>
</dbReference>
<dbReference type="InterPro" id="IPR046960">
    <property type="entry name" value="PPR_At4g14850-like_plant"/>
</dbReference>
<dbReference type="Gene3D" id="1.25.40.10">
    <property type="entry name" value="Tetratricopeptide repeat domain"/>
    <property type="match status" value="4"/>
</dbReference>
<evidence type="ECO:0000313" key="3">
    <source>
        <dbReference type="EMBL" id="KAH7573148.1"/>
    </source>
</evidence>
<dbReference type="InterPro" id="IPR046848">
    <property type="entry name" value="E_motif"/>
</dbReference>
<gene>
    <name evidence="3" type="ORF">JRO89_XS03G0077500</name>
</gene>
<keyword evidence="1" id="KW-0677">Repeat</keyword>
<evidence type="ECO:0000256" key="1">
    <source>
        <dbReference type="ARBA" id="ARBA00022737"/>
    </source>
</evidence>
<comment type="caution">
    <text evidence="3">The sequence shown here is derived from an EMBL/GenBank/DDBJ whole genome shotgun (WGS) entry which is preliminary data.</text>
</comment>
<dbReference type="InterPro" id="IPR011990">
    <property type="entry name" value="TPR-like_helical_dom_sf"/>
</dbReference>
<dbReference type="Pfam" id="PF01535">
    <property type="entry name" value="PPR"/>
    <property type="match status" value="4"/>
</dbReference>